<protein>
    <submittedName>
        <fullName evidence="7">Endonuclease Q, cleaves 5' to damaged DNA bases / ATP-dependent DNA helicase UvrD/PcrA-like protein</fullName>
    </submittedName>
</protein>
<dbReference type="GO" id="GO:0004519">
    <property type="term" value="F:endonuclease activity"/>
    <property type="evidence" value="ECO:0007669"/>
    <property type="project" value="UniProtKB-KW"/>
</dbReference>
<feature type="domain" description="UvrD-like helicase ATP-binding" evidence="5">
    <location>
        <begin position="473"/>
        <end position="725"/>
    </location>
</feature>
<evidence type="ECO:0000256" key="1">
    <source>
        <dbReference type="ARBA" id="ARBA00022741"/>
    </source>
</evidence>
<evidence type="ECO:0000256" key="2">
    <source>
        <dbReference type="ARBA" id="ARBA00022801"/>
    </source>
</evidence>
<dbReference type="Pfam" id="PF00580">
    <property type="entry name" value="UvrD-helicase"/>
    <property type="match status" value="2"/>
</dbReference>
<dbReference type="AlphaFoldDB" id="A0A3B0W2Q6"/>
<name>A0A3B0W2Q6_9ZZZZ</name>
<dbReference type="InterPro" id="IPR014017">
    <property type="entry name" value="DNA_helicase_UvrD-like_C"/>
</dbReference>
<keyword evidence="3 7" id="KW-0347">Helicase</keyword>
<dbReference type="InterPro" id="IPR016195">
    <property type="entry name" value="Pol/histidinol_Pase-like"/>
</dbReference>
<dbReference type="SUPFAM" id="SSF52540">
    <property type="entry name" value="P-loop containing nucleoside triphosphate hydrolases"/>
    <property type="match status" value="1"/>
</dbReference>
<sequence length="1103" mass="120636">MTLEYIADLHIHSRYSRATSKSSHLPGLAAWAAIKGIQVLGTGDFTHPGWFGHLVENLEEAEPGFFRLKPGAPCVPEVKLPDGVDPDAWQEHNIRFVLTSEISSIYKRGGRVRKVHNILFAPDFDSVRRLNATLAGIGNLEADGRPILGLDSRDLLEILLEKAPEGFLVPAHIWTPWFSIFGSKSGFDTIDECFGDLGSHIFALETGLSSDPDMNRLLSSLDRFSLISNSDCHSPQKLGREANIFNTGFDFYSMREALRAPVDESGRQVFAATIEFYPEEGKYHCDGHRKCGICLEPAETWKVKGICPVCGRPLTVGVLNRVMELADRPAPAYPRGSPAVHSLVPLPEVLGELLGTGPASLKVMHAYARLLRHFGSEFNILLQAEIEELNREASPMLGEAVHRIRTGQVIRQPGYDGEFGVIRVFTDEERRNFGGQLNLFGVTAAAPRKKRAAGPIVRPVRVRKKKSGAGLKKNLNPEQRQVVASPAEYIIVKAGPGTGKTHTLVRRVIRMVTEEKTCCTVITFTNKAADELQQRLDRELGPAAPVFVATFHGYCLHWLRRDNPGLRVAGPEMRRWLLRSLYSGDTAGELKKREQGIAALLEKTPARLSSCPAGLQPYFAALEEANLVDIDAVVPLAASLLRQKNQTAATMRRAAGALFIDEFQDLNGNQYDLVLLLAATSPVFAIGDPNQAIYGFRGSDPAWFYRFIEALHPEQHSLVRNYRSGPVLVKAAGQVIGAAGGPDSAAGAMAGGEGQGDIFIHRSSSAVAEAVFIAGQVERLLGGTTHREIDKLTDRSDDAGLALGDIAVLYRTGRQAEVLAGVFADRGIPVQVVDIVPFYLSGAALVLYLWVLIAAERGDSANLLALLGREKGIGRRSLGGLEPLLPVGCRDPLTALSGVEQKLPARLGAAVADFQALRTRLRETAAATGIEPALRSIVLPRYQLDPADGEVVRFLRLAVTFGSSLTSLADHLQHYNDSVVYDKRAEAVALMTLHASKGLEFPVVFLAGLEEGLLPFAPRQPLTAAEEQRHLEEERRLFYVGLTRAERMVFLSHAAGRRINGKTCSRQPSRFLREIPAALLSRTETGQANKRHARCKIQQLSLF</sequence>
<dbReference type="Pfam" id="PF13361">
    <property type="entry name" value="UvrD_C"/>
    <property type="match status" value="2"/>
</dbReference>
<feature type="domain" description="UvrD-like helicase C-terminal" evidence="6">
    <location>
        <begin position="726"/>
        <end position="998"/>
    </location>
</feature>
<evidence type="ECO:0000259" key="6">
    <source>
        <dbReference type="PROSITE" id="PS51217"/>
    </source>
</evidence>
<dbReference type="PANTHER" id="PTHR40084">
    <property type="entry name" value="PHOSPHOHYDROLASE, PHP FAMILY"/>
    <property type="match status" value="1"/>
</dbReference>
<dbReference type="GO" id="GO:0005524">
    <property type="term" value="F:ATP binding"/>
    <property type="evidence" value="ECO:0007669"/>
    <property type="project" value="UniProtKB-KW"/>
</dbReference>
<dbReference type="EMBL" id="UOEY01000064">
    <property type="protein sequence ID" value="VAW38866.1"/>
    <property type="molecule type" value="Genomic_DNA"/>
</dbReference>
<gene>
    <name evidence="7" type="ORF">MNBD_DELTA04-1784</name>
</gene>
<evidence type="ECO:0000256" key="4">
    <source>
        <dbReference type="ARBA" id="ARBA00022840"/>
    </source>
</evidence>
<organism evidence="7">
    <name type="scientific">hydrothermal vent metagenome</name>
    <dbReference type="NCBI Taxonomy" id="652676"/>
    <lineage>
        <taxon>unclassified sequences</taxon>
        <taxon>metagenomes</taxon>
        <taxon>ecological metagenomes</taxon>
    </lineage>
</organism>
<keyword evidence="4" id="KW-0067">ATP-binding</keyword>
<proteinExistence type="predicted"/>
<dbReference type="InterPro" id="IPR013986">
    <property type="entry name" value="DExx_box_DNA_helicase_dom_sf"/>
</dbReference>
<dbReference type="GO" id="GO:0016787">
    <property type="term" value="F:hydrolase activity"/>
    <property type="evidence" value="ECO:0007669"/>
    <property type="project" value="UniProtKB-KW"/>
</dbReference>
<dbReference type="Gene3D" id="3.40.50.300">
    <property type="entry name" value="P-loop containing nucleotide triphosphate hydrolases"/>
    <property type="match status" value="2"/>
</dbReference>
<dbReference type="PROSITE" id="PS51217">
    <property type="entry name" value="UVRD_HELICASE_CTER"/>
    <property type="match status" value="1"/>
</dbReference>
<accession>A0A3B0W2Q6</accession>
<dbReference type="InterPro" id="IPR014016">
    <property type="entry name" value="UvrD-like_ATP-bd"/>
</dbReference>
<dbReference type="PROSITE" id="PS51198">
    <property type="entry name" value="UVRD_HELICASE_ATP_BIND"/>
    <property type="match status" value="1"/>
</dbReference>
<dbReference type="SUPFAM" id="SSF89550">
    <property type="entry name" value="PHP domain-like"/>
    <property type="match status" value="1"/>
</dbReference>
<dbReference type="CDD" id="cd19067">
    <property type="entry name" value="PfuEndoQ-like"/>
    <property type="match status" value="1"/>
</dbReference>
<dbReference type="PANTHER" id="PTHR40084:SF1">
    <property type="entry name" value="PHOSPHOTRANSFERASE"/>
    <property type="match status" value="1"/>
</dbReference>
<dbReference type="Gene3D" id="1.10.486.10">
    <property type="entry name" value="PCRA, domain 4"/>
    <property type="match status" value="1"/>
</dbReference>
<dbReference type="Gene3D" id="1.10.10.160">
    <property type="match status" value="1"/>
</dbReference>
<evidence type="ECO:0000313" key="7">
    <source>
        <dbReference type="EMBL" id="VAW38866.1"/>
    </source>
</evidence>
<keyword evidence="2" id="KW-0378">Hydrolase</keyword>
<keyword evidence="7" id="KW-0540">Nuclease</keyword>
<keyword evidence="7" id="KW-0255">Endonuclease</keyword>
<evidence type="ECO:0000256" key="3">
    <source>
        <dbReference type="ARBA" id="ARBA00022806"/>
    </source>
</evidence>
<keyword evidence="1" id="KW-0547">Nucleotide-binding</keyword>
<dbReference type="CDD" id="cd17932">
    <property type="entry name" value="DEXQc_UvrD"/>
    <property type="match status" value="1"/>
</dbReference>
<dbReference type="CDD" id="cd18807">
    <property type="entry name" value="SF1_C_UvrD"/>
    <property type="match status" value="1"/>
</dbReference>
<reference evidence="7" key="1">
    <citation type="submission" date="2018-06" db="EMBL/GenBank/DDBJ databases">
        <authorList>
            <person name="Zhirakovskaya E."/>
        </authorList>
    </citation>
    <scope>NUCLEOTIDE SEQUENCE</scope>
</reference>
<dbReference type="GO" id="GO:0004386">
    <property type="term" value="F:helicase activity"/>
    <property type="evidence" value="ECO:0007669"/>
    <property type="project" value="UniProtKB-KW"/>
</dbReference>
<evidence type="ECO:0000259" key="5">
    <source>
        <dbReference type="PROSITE" id="PS51198"/>
    </source>
</evidence>
<dbReference type="InterPro" id="IPR027417">
    <property type="entry name" value="P-loop_NTPase"/>
</dbReference>
<dbReference type="Gene3D" id="3.20.20.140">
    <property type="entry name" value="Metal-dependent hydrolases"/>
    <property type="match status" value="1"/>
</dbReference>